<dbReference type="SMART" id="SM00347">
    <property type="entry name" value="HTH_MARR"/>
    <property type="match status" value="1"/>
</dbReference>
<dbReference type="OrthoDB" id="8635520at2"/>
<keyword evidence="3" id="KW-1185">Reference proteome</keyword>
<dbReference type="GO" id="GO:0006950">
    <property type="term" value="P:response to stress"/>
    <property type="evidence" value="ECO:0007669"/>
    <property type="project" value="TreeGrafter"/>
</dbReference>
<proteinExistence type="predicted"/>
<evidence type="ECO:0000313" key="2">
    <source>
        <dbReference type="EMBL" id="PFG42043.1"/>
    </source>
</evidence>
<gene>
    <name evidence="2" type="ORF">ATJ88_0693</name>
</gene>
<dbReference type="GO" id="GO:0003700">
    <property type="term" value="F:DNA-binding transcription factor activity"/>
    <property type="evidence" value="ECO:0007669"/>
    <property type="project" value="InterPro"/>
</dbReference>
<accession>A0A2A9ETH0</accession>
<dbReference type="PANTHER" id="PTHR33164:SF43">
    <property type="entry name" value="HTH-TYPE TRANSCRIPTIONAL REPRESSOR YETL"/>
    <property type="match status" value="1"/>
</dbReference>
<keyword evidence="2" id="KW-0238">DNA-binding</keyword>
<dbReference type="InterPro" id="IPR000835">
    <property type="entry name" value="HTH_MarR-typ"/>
</dbReference>
<dbReference type="Proteomes" id="UP000224130">
    <property type="component" value="Unassembled WGS sequence"/>
</dbReference>
<dbReference type="PANTHER" id="PTHR33164">
    <property type="entry name" value="TRANSCRIPTIONAL REGULATOR, MARR FAMILY"/>
    <property type="match status" value="1"/>
</dbReference>
<dbReference type="GO" id="GO:0003677">
    <property type="term" value="F:DNA binding"/>
    <property type="evidence" value="ECO:0007669"/>
    <property type="project" value="UniProtKB-KW"/>
</dbReference>
<dbReference type="Gene3D" id="1.10.10.10">
    <property type="entry name" value="Winged helix-like DNA-binding domain superfamily/Winged helix DNA-binding domain"/>
    <property type="match status" value="1"/>
</dbReference>
<dbReference type="RefSeq" id="WP_098462621.1">
    <property type="nucleotide sequence ID" value="NZ_PDJJ01000001.1"/>
</dbReference>
<reference evidence="2 3" key="1">
    <citation type="submission" date="2017-10" db="EMBL/GenBank/DDBJ databases">
        <title>Sequencing the genomes of 1000 actinobacteria strains.</title>
        <authorList>
            <person name="Klenk H.-P."/>
        </authorList>
    </citation>
    <scope>NUCLEOTIDE SEQUENCE [LARGE SCALE GENOMIC DNA]</scope>
    <source>
        <strain evidence="2 3">DSM 21863</strain>
    </source>
</reference>
<evidence type="ECO:0000259" key="1">
    <source>
        <dbReference type="PROSITE" id="PS50995"/>
    </source>
</evidence>
<comment type="caution">
    <text evidence="2">The sequence shown here is derived from an EMBL/GenBank/DDBJ whole genome shotgun (WGS) entry which is preliminary data.</text>
</comment>
<dbReference type="Pfam" id="PF12802">
    <property type="entry name" value="MarR_2"/>
    <property type="match status" value="1"/>
</dbReference>
<evidence type="ECO:0000313" key="3">
    <source>
        <dbReference type="Proteomes" id="UP000224130"/>
    </source>
</evidence>
<dbReference type="InterPro" id="IPR036388">
    <property type="entry name" value="WH-like_DNA-bd_sf"/>
</dbReference>
<dbReference type="PROSITE" id="PS50995">
    <property type="entry name" value="HTH_MARR_2"/>
    <property type="match status" value="1"/>
</dbReference>
<sequence>MTTPPATAPAGPTGDTHLGGSLGWSLAALLREWSASVTATCAELPHGSRGYQVLAAAVHDAPPTQAALAARLGIDRTVMTYLLDDLVAQGLVERRQDPADRRVRRVVATDRGRTVLADLDARVHAAEDGLLASLAPAERDDLRRLLHHAATGAAPDDDRCAVVGRTLT</sequence>
<dbReference type="InterPro" id="IPR039422">
    <property type="entry name" value="MarR/SlyA-like"/>
</dbReference>
<dbReference type="AlphaFoldDB" id="A0A2A9ETH0"/>
<dbReference type="InterPro" id="IPR036390">
    <property type="entry name" value="WH_DNA-bd_sf"/>
</dbReference>
<dbReference type="SUPFAM" id="SSF46785">
    <property type="entry name" value="Winged helix' DNA-binding domain"/>
    <property type="match status" value="1"/>
</dbReference>
<feature type="domain" description="HTH marR-type" evidence="1">
    <location>
        <begin position="19"/>
        <end position="151"/>
    </location>
</feature>
<protein>
    <submittedName>
        <fullName evidence="2">DNA-binding MarR family transcriptional regulator</fullName>
    </submittedName>
</protein>
<dbReference type="PRINTS" id="PR00598">
    <property type="entry name" value="HTHMARR"/>
</dbReference>
<dbReference type="EMBL" id="PDJJ01000001">
    <property type="protein sequence ID" value="PFG42043.1"/>
    <property type="molecule type" value="Genomic_DNA"/>
</dbReference>
<organism evidence="2 3">
    <name type="scientific">Isoptericola jiangsuensis</name>
    <dbReference type="NCBI Taxonomy" id="548579"/>
    <lineage>
        <taxon>Bacteria</taxon>
        <taxon>Bacillati</taxon>
        <taxon>Actinomycetota</taxon>
        <taxon>Actinomycetes</taxon>
        <taxon>Micrococcales</taxon>
        <taxon>Promicromonosporaceae</taxon>
        <taxon>Isoptericola</taxon>
    </lineage>
</organism>
<name>A0A2A9ETH0_9MICO</name>